<dbReference type="InterPro" id="IPR032710">
    <property type="entry name" value="NTF2-like_dom_sf"/>
</dbReference>
<name>A0A6M1TFP4_9BACT</name>
<evidence type="ECO:0000313" key="2">
    <source>
        <dbReference type="EMBL" id="NGP88952.1"/>
    </source>
</evidence>
<dbReference type="EMBL" id="JAALLS010000014">
    <property type="protein sequence ID" value="NGP88952.1"/>
    <property type="molecule type" value="Genomic_DNA"/>
</dbReference>
<dbReference type="Pfam" id="PF13474">
    <property type="entry name" value="SnoaL_3"/>
    <property type="match status" value="1"/>
</dbReference>
<accession>A0A6M1TFP4</accession>
<keyword evidence="3" id="KW-1185">Reference proteome</keyword>
<proteinExistence type="predicted"/>
<dbReference type="SUPFAM" id="SSF54427">
    <property type="entry name" value="NTF2-like"/>
    <property type="match status" value="1"/>
</dbReference>
<dbReference type="AlphaFoldDB" id="A0A6M1TFP4"/>
<evidence type="ECO:0000259" key="1">
    <source>
        <dbReference type="Pfam" id="PF13474"/>
    </source>
</evidence>
<evidence type="ECO:0000313" key="3">
    <source>
        <dbReference type="Proteomes" id="UP000479132"/>
    </source>
</evidence>
<sequence>MDTAPATEKAVNRVLDDWHAAAADADFERYFNHFASDSAIFMGTDATERWTVAEFRPWSKPYFDRGKAWSFTPVERHLYFSENGTTAWFDEALDTPNLGPARGTGVLISKGGEWKIAHYNLSIPIPNAIADTVIKQVEQALQDTTAQ</sequence>
<protein>
    <submittedName>
        <fullName evidence="2">Nuclear transport factor 2 family protein</fullName>
    </submittedName>
</protein>
<gene>
    <name evidence="2" type="ORF">G3569_11340</name>
</gene>
<feature type="domain" description="SnoaL-like" evidence="1">
    <location>
        <begin position="11"/>
        <end position="126"/>
    </location>
</feature>
<comment type="caution">
    <text evidence="2">The sequence shown here is derived from an EMBL/GenBank/DDBJ whole genome shotgun (WGS) entry which is preliminary data.</text>
</comment>
<dbReference type="Gene3D" id="3.10.450.50">
    <property type="match status" value="1"/>
</dbReference>
<organism evidence="2 3">
    <name type="scientific">Fodinibius halophilus</name>
    <dbReference type="NCBI Taxonomy" id="1736908"/>
    <lineage>
        <taxon>Bacteria</taxon>
        <taxon>Pseudomonadati</taxon>
        <taxon>Balneolota</taxon>
        <taxon>Balneolia</taxon>
        <taxon>Balneolales</taxon>
        <taxon>Balneolaceae</taxon>
        <taxon>Fodinibius</taxon>
    </lineage>
</organism>
<dbReference type="Proteomes" id="UP000479132">
    <property type="component" value="Unassembled WGS sequence"/>
</dbReference>
<reference evidence="2 3" key="1">
    <citation type="submission" date="2020-02" db="EMBL/GenBank/DDBJ databases">
        <title>Aliifodinibius halophilus 2W32, complete genome.</title>
        <authorList>
            <person name="Li Y."/>
            <person name="Wu S."/>
        </authorList>
    </citation>
    <scope>NUCLEOTIDE SEQUENCE [LARGE SCALE GENOMIC DNA]</scope>
    <source>
        <strain evidence="2 3">2W32</strain>
    </source>
</reference>
<dbReference type="InterPro" id="IPR037401">
    <property type="entry name" value="SnoaL-like"/>
</dbReference>